<dbReference type="STRING" id="390807.SAMN04488095_1972"/>
<dbReference type="InterPro" id="IPR021869">
    <property type="entry name" value="RNase_Zc3h12_NYN"/>
</dbReference>
<dbReference type="AlphaFoldDB" id="A0A1I3MVM4"/>
<dbReference type="RefSeq" id="WP_245749187.1">
    <property type="nucleotide sequence ID" value="NZ_FORA01000002.1"/>
</dbReference>
<keyword evidence="4" id="KW-1185">Reference proteome</keyword>
<keyword evidence="1" id="KW-0812">Transmembrane</keyword>
<name>A0A1I3MVM4_9RHOB</name>
<keyword evidence="1" id="KW-0472">Membrane</keyword>
<proteinExistence type="predicted"/>
<evidence type="ECO:0000313" key="3">
    <source>
        <dbReference type="EMBL" id="SFJ01047.1"/>
    </source>
</evidence>
<dbReference type="EMBL" id="FORA01000002">
    <property type="protein sequence ID" value="SFJ01047.1"/>
    <property type="molecule type" value="Genomic_DNA"/>
</dbReference>
<protein>
    <submittedName>
        <fullName evidence="3">Zc3h12a-like Ribonuclease NYN domain-containing protein</fullName>
    </submittedName>
</protein>
<evidence type="ECO:0000259" key="2">
    <source>
        <dbReference type="Pfam" id="PF11977"/>
    </source>
</evidence>
<feature type="domain" description="RNase NYN" evidence="2">
    <location>
        <begin position="63"/>
        <end position="172"/>
    </location>
</feature>
<reference evidence="3 4" key="1">
    <citation type="submission" date="2016-10" db="EMBL/GenBank/DDBJ databases">
        <authorList>
            <person name="de Groot N.N."/>
        </authorList>
    </citation>
    <scope>NUCLEOTIDE SEQUENCE [LARGE SCALE GENOMIC DNA]</scope>
    <source>
        <strain evidence="3 4">DSM 19073</strain>
    </source>
</reference>
<sequence length="201" mass="21648">MRFILPILVLAASVGGVAAALVLPLSNQVLGLAAAGVLIGVLLLLRAARSDATSAPKGPVKWAVLDGSNVMHWREGTPSLQPVQDVLSHLHARGYTAGVVFDANAGYKLMGKYRHDGSLARTLDLPKERVMVVNKGEPADPMILTAARDMGAVVITNDRFRDWAEQFPEVRKRGHLVRGGYRDAVLWLDLPKPVDQGSSKT</sequence>
<evidence type="ECO:0000313" key="4">
    <source>
        <dbReference type="Proteomes" id="UP000199110"/>
    </source>
</evidence>
<gene>
    <name evidence="3" type="ORF">SAMN04488095_1972</name>
</gene>
<accession>A0A1I3MVM4</accession>
<organism evidence="3 4">
    <name type="scientific">Jannaschia pohangensis</name>
    <dbReference type="NCBI Taxonomy" id="390807"/>
    <lineage>
        <taxon>Bacteria</taxon>
        <taxon>Pseudomonadati</taxon>
        <taxon>Pseudomonadota</taxon>
        <taxon>Alphaproteobacteria</taxon>
        <taxon>Rhodobacterales</taxon>
        <taxon>Roseobacteraceae</taxon>
        <taxon>Jannaschia</taxon>
    </lineage>
</organism>
<evidence type="ECO:0000256" key="1">
    <source>
        <dbReference type="SAM" id="Phobius"/>
    </source>
</evidence>
<dbReference type="Proteomes" id="UP000199110">
    <property type="component" value="Unassembled WGS sequence"/>
</dbReference>
<dbReference type="Pfam" id="PF11977">
    <property type="entry name" value="RNase_Zc3h12a"/>
    <property type="match status" value="1"/>
</dbReference>
<keyword evidence="1" id="KW-1133">Transmembrane helix</keyword>
<feature type="transmembrane region" description="Helical" evidence="1">
    <location>
        <begin position="29"/>
        <end position="48"/>
    </location>
</feature>
<dbReference type="Gene3D" id="3.40.50.11980">
    <property type="match status" value="1"/>
</dbReference>